<feature type="transmembrane region" description="Helical" evidence="1">
    <location>
        <begin position="12"/>
        <end position="30"/>
    </location>
</feature>
<keyword evidence="3" id="KW-1185">Reference proteome</keyword>
<evidence type="ECO:0000256" key="1">
    <source>
        <dbReference type="SAM" id="Phobius"/>
    </source>
</evidence>
<organism evidence="2 3">
    <name type="scientific">Natranaeroarchaeum aerophilus</name>
    <dbReference type="NCBI Taxonomy" id="2917711"/>
    <lineage>
        <taxon>Archaea</taxon>
        <taxon>Methanobacteriati</taxon>
        <taxon>Methanobacteriota</taxon>
        <taxon>Stenosarchaea group</taxon>
        <taxon>Halobacteria</taxon>
        <taxon>Halobacteriales</taxon>
        <taxon>Natronoarchaeaceae</taxon>
        <taxon>Natranaeroarchaeum</taxon>
    </lineage>
</organism>
<reference evidence="2 3" key="1">
    <citation type="journal article" date="2022" name="Syst. Appl. Microbiol.">
        <title>Natronocalculus amylovorans gen. nov., sp. nov., and Natranaeroarchaeum aerophilus sp. nov., dominant culturable amylolytic natronoarchaea from hypersaline soda lakes in southwestern Siberia.</title>
        <authorList>
            <person name="Sorokin D.Y."/>
            <person name="Elcheninov A.G."/>
            <person name="Khizhniak T.V."/>
            <person name="Koenen M."/>
            <person name="Bale N.J."/>
            <person name="Damste J.S.S."/>
            <person name="Kublanov I.V."/>
        </authorList>
    </citation>
    <scope>NUCLEOTIDE SEQUENCE [LARGE SCALE GENOMIC DNA]</scope>
    <source>
        <strain evidence="2 3">AArc-St1-1</strain>
    </source>
</reference>
<dbReference type="AlphaFoldDB" id="A0AAE3FR54"/>
<gene>
    <name evidence="2" type="ORF">AArcSt11_06730</name>
</gene>
<comment type="caution">
    <text evidence="2">The sequence shown here is derived from an EMBL/GenBank/DDBJ whole genome shotgun (WGS) entry which is preliminary data.</text>
</comment>
<evidence type="ECO:0000313" key="2">
    <source>
        <dbReference type="EMBL" id="MCL9813348.1"/>
    </source>
</evidence>
<dbReference type="RefSeq" id="WP_250595672.1">
    <property type="nucleotide sequence ID" value="NZ_JAKRVY010000002.1"/>
</dbReference>
<keyword evidence="1" id="KW-1133">Transmembrane helix</keyword>
<name>A0AAE3FR54_9EURY</name>
<keyword evidence="1" id="KW-0812">Transmembrane</keyword>
<sequence>MLDNERQRLLRVFRIGFVALLGGGVVANLFREGLTVDAAVTGLGIGIAAVVSSAMIVAVVLLILVIADRWSTRTA</sequence>
<accession>A0AAE3FR54</accession>
<dbReference type="Proteomes" id="UP001202674">
    <property type="component" value="Unassembled WGS sequence"/>
</dbReference>
<evidence type="ECO:0000313" key="3">
    <source>
        <dbReference type="Proteomes" id="UP001202674"/>
    </source>
</evidence>
<protein>
    <submittedName>
        <fullName evidence="2">Uncharacterized protein</fullName>
    </submittedName>
</protein>
<keyword evidence="1" id="KW-0472">Membrane</keyword>
<dbReference type="EMBL" id="JAKRVY010000002">
    <property type="protein sequence ID" value="MCL9813348.1"/>
    <property type="molecule type" value="Genomic_DNA"/>
</dbReference>
<feature type="transmembrane region" description="Helical" evidence="1">
    <location>
        <begin position="42"/>
        <end position="67"/>
    </location>
</feature>
<proteinExistence type="predicted"/>